<dbReference type="InterPro" id="IPR011989">
    <property type="entry name" value="ARM-like"/>
</dbReference>
<sequence length="925" mass="107002">MDQSLKQLFLQTTSPNGAIRNNAESQLKSLEKNTEFLNYIRNVLMKDQDKIIQQISSIYYMNTIERNWKAPELKNVTTDLEDSILNLLLIEDKYPKLAYQKILQCVFNNSEKETILNIFRDSANFLSSTDLNKNKAALVLFEEVFRSEALRFNLEDILGVMFNKMGSIFTSRFTEYISTRKFALASICMKVIAKAYSHYTLPDFLNSLEVFSGYFQLAIQILNTKCEKDDGFLRLQKWAAFFLYKSTNKGLKKYFKNNDFVQFIRTDSTLELLYSTFSKLLNDYISGVSVHERGPIICADFFSLFAGNKRAKSFIKNNYMFLISSFILPSQSYSGDLKDNFEDNAEAYLRERYNYYNSDLRSATAELFEEILYSDKEVEMNVVSSMREFLDVGINESNAPMRFGVIGLLANTQKSLIKNLSGEEFHQFLVRYIFPDLSSPHLFLISQALYFLSLMESIEILDSQVYDALSKIFSLTNNENDILSVESCLALNAFFYNESLRNLFKPSIPSLFEKILFYTKKYFLESLSTLCDSIIDCFTEDITEYAPHFIQTICSSFMDHIESENEEKLNAISGCLNTIQKLVMTAEDKPEIVSSIYQYASRIVYYVFENQKTEFFQECFDLMNSFLYVLRSINENMFEIFILSLSSDKDEICLYPREICDYIDNFLTYGGERMITPKTLELIYNCIDIFMPINSSECDVYDEDFEAACRIIDSVMLNAGCAAHQLNQNLIPAIIHKLISNYEFANTYEALPIYALDSITNCFIVSPEVTLMNLGTFTETFFSELDVHKKKFIRVYDKKLLLLFMGTLFKINANISINYEVFCDLFVYVVTTLPEAIKKRNKLKQQEENADEELDGDYSDYSAEDIYEDIYFETVLDKFDAYEFTRGVLSTISPNTIGEKTVAAMSSSHIAQIKEVLEMPQEIQK</sequence>
<evidence type="ECO:0000256" key="6">
    <source>
        <dbReference type="ARBA" id="ARBA00023242"/>
    </source>
</evidence>
<dbReference type="PANTHER" id="PTHR10997">
    <property type="entry name" value="IMPORTIN-7, 8, 11"/>
    <property type="match status" value="1"/>
</dbReference>
<evidence type="ECO:0000313" key="8">
    <source>
        <dbReference type="EMBL" id="ELA42713.1"/>
    </source>
</evidence>
<evidence type="ECO:0000256" key="2">
    <source>
        <dbReference type="ARBA" id="ARBA00004496"/>
    </source>
</evidence>
<feature type="domain" description="Importin N-terminal" evidence="7">
    <location>
        <begin position="23"/>
        <end position="90"/>
    </location>
</feature>
<evidence type="ECO:0000313" key="9">
    <source>
        <dbReference type="Proteomes" id="UP000011082"/>
    </source>
</evidence>
<dbReference type="FunCoup" id="L2GPA0">
    <property type="interactions" value="227"/>
</dbReference>
<dbReference type="EMBL" id="JH370130">
    <property type="protein sequence ID" value="ELA42713.1"/>
    <property type="molecule type" value="Genomic_DNA"/>
</dbReference>
<dbReference type="InterPro" id="IPR016024">
    <property type="entry name" value="ARM-type_fold"/>
</dbReference>
<dbReference type="VEuPathDB" id="MicrosporidiaDB:VICG_00028"/>
<keyword evidence="9" id="KW-1185">Reference proteome</keyword>
<evidence type="ECO:0000256" key="4">
    <source>
        <dbReference type="ARBA" id="ARBA00022490"/>
    </source>
</evidence>
<organism evidence="8 9">
    <name type="scientific">Vittaforma corneae (strain ATCC 50505)</name>
    <name type="common">Microsporidian parasite</name>
    <name type="synonym">Nosema corneum</name>
    <dbReference type="NCBI Taxonomy" id="993615"/>
    <lineage>
        <taxon>Eukaryota</taxon>
        <taxon>Fungi</taxon>
        <taxon>Fungi incertae sedis</taxon>
        <taxon>Microsporidia</taxon>
        <taxon>Nosematidae</taxon>
        <taxon>Vittaforma</taxon>
    </lineage>
</organism>
<dbReference type="STRING" id="993615.L2GPA0"/>
<dbReference type="HOGENOM" id="CLU_013781_0_0_1"/>
<reference evidence="9" key="1">
    <citation type="submission" date="2011-05" db="EMBL/GenBank/DDBJ databases">
        <title>The genome sequence of Vittaforma corneae strain ATCC 50505.</title>
        <authorList>
            <consortium name="The Broad Institute Genome Sequencing Platform"/>
            <person name="Cuomo C."/>
            <person name="Didier E."/>
            <person name="Bowers L."/>
            <person name="Young S.K."/>
            <person name="Zeng Q."/>
            <person name="Gargeya S."/>
            <person name="Fitzgerald M."/>
            <person name="Haas B."/>
            <person name="Abouelleil A."/>
            <person name="Alvarado L."/>
            <person name="Arachchi H.M."/>
            <person name="Berlin A."/>
            <person name="Chapman S.B."/>
            <person name="Gearin G."/>
            <person name="Goldberg J."/>
            <person name="Griggs A."/>
            <person name="Gujja S."/>
            <person name="Hansen M."/>
            <person name="Heiman D."/>
            <person name="Howarth C."/>
            <person name="Larimer J."/>
            <person name="Lui A."/>
            <person name="MacDonald P.J.P."/>
            <person name="McCowen C."/>
            <person name="Montmayeur A."/>
            <person name="Murphy C."/>
            <person name="Neiman D."/>
            <person name="Pearson M."/>
            <person name="Priest M."/>
            <person name="Roberts A."/>
            <person name="Saif S."/>
            <person name="Shea T."/>
            <person name="Sisk P."/>
            <person name="Stolte C."/>
            <person name="Sykes S."/>
            <person name="Wortman J."/>
            <person name="Nusbaum C."/>
            <person name="Birren B."/>
        </authorList>
    </citation>
    <scope>NUCLEOTIDE SEQUENCE [LARGE SCALE GENOMIC DNA]</scope>
    <source>
        <strain evidence="9">ATCC 50505</strain>
    </source>
</reference>
<keyword evidence="5" id="KW-0653">Protein transport</keyword>
<name>L2GPA0_VITCO</name>
<accession>L2GPA0</accession>
<keyword evidence="3" id="KW-0813">Transport</keyword>
<dbReference type="GO" id="GO:0006606">
    <property type="term" value="P:protein import into nucleus"/>
    <property type="evidence" value="ECO:0007669"/>
    <property type="project" value="TreeGrafter"/>
</dbReference>
<dbReference type="GO" id="GO:0031267">
    <property type="term" value="F:small GTPase binding"/>
    <property type="evidence" value="ECO:0007669"/>
    <property type="project" value="InterPro"/>
</dbReference>
<comment type="subcellular location">
    <subcellularLocation>
        <location evidence="2">Cytoplasm</location>
    </subcellularLocation>
    <subcellularLocation>
        <location evidence="1">Nucleus</location>
    </subcellularLocation>
</comment>
<dbReference type="AlphaFoldDB" id="L2GPA0"/>
<keyword evidence="4" id="KW-0963">Cytoplasm</keyword>
<dbReference type="RefSeq" id="XP_007603481.1">
    <property type="nucleotide sequence ID" value="XM_007603419.1"/>
</dbReference>
<dbReference type="PROSITE" id="PS50166">
    <property type="entry name" value="IMPORTIN_B_NT"/>
    <property type="match status" value="1"/>
</dbReference>
<dbReference type="GO" id="GO:0005635">
    <property type="term" value="C:nuclear envelope"/>
    <property type="evidence" value="ECO:0007669"/>
    <property type="project" value="TreeGrafter"/>
</dbReference>
<dbReference type="Gene3D" id="1.25.10.10">
    <property type="entry name" value="Leucine-rich Repeat Variant"/>
    <property type="match status" value="1"/>
</dbReference>
<protein>
    <recommendedName>
        <fullName evidence="7">Importin N-terminal domain-containing protein</fullName>
    </recommendedName>
</protein>
<dbReference type="OMA" id="MVMSMNK"/>
<dbReference type="InParanoid" id="L2GPA0"/>
<dbReference type="InterPro" id="IPR001494">
    <property type="entry name" value="Importin-beta_N"/>
</dbReference>
<dbReference type="SUPFAM" id="SSF48371">
    <property type="entry name" value="ARM repeat"/>
    <property type="match status" value="1"/>
</dbReference>
<keyword evidence="6" id="KW-0539">Nucleus</keyword>
<dbReference type="GeneID" id="19880746"/>
<gene>
    <name evidence="8" type="ORF">VICG_00028</name>
</gene>
<evidence type="ECO:0000256" key="1">
    <source>
        <dbReference type="ARBA" id="ARBA00004123"/>
    </source>
</evidence>
<evidence type="ECO:0000256" key="3">
    <source>
        <dbReference type="ARBA" id="ARBA00022448"/>
    </source>
</evidence>
<dbReference type="Proteomes" id="UP000011082">
    <property type="component" value="Unassembled WGS sequence"/>
</dbReference>
<evidence type="ECO:0000259" key="7">
    <source>
        <dbReference type="PROSITE" id="PS50166"/>
    </source>
</evidence>
<evidence type="ECO:0000256" key="5">
    <source>
        <dbReference type="ARBA" id="ARBA00022927"/>
    </source>
</evidence>
<dbReference type="GO" id="GO:0005829">
    <property type="term" value="C:cytosol"/>
    <property type="evidence" value="ECO:0007669"/>
    <property type="project" value="TreeGrafter"/>
</dbReference>
<dbReference type="OrthoDB" id="760868at2759"/>
<dbReference type="PANTHER" id="PTHR10997:SF18">
    <property type="entry name" value="D-IMPORTIN 7_RANBP7"/>
    <property type="match status" value="1"/>
</dbReference>
<dbReference type="Pfam" id="PF03810">
    <property type="entry name" value="IBN_N"/>
    <property type="match status" value="1"/>
</dbReference>
<proteinExistence type="predicted"/>